<accession>A0A5N5WRP2</accession>
<keyword evidence="2" id="KW-1185">Reference proteome</keyword>
<organism evidence="1 2">
    <name type="scientific">Aspergillus leporis</name>
    <dbReference type="NCBI Taxonomy" id="41062"/>
    <lineage>
        <taxon>Eukaryota</taxon>
        <taxon>Fungi</taxon>
        <taxon>Dikarya</taxon>
        <taxon>Ascomycota</taxon>
        <taxon>Pezizomycotina</taxon>
        <taxon>Eurotiomycetes</taxon>
        <taxon>Eurotiomycetidae</taxon>
        <taxon>Eurotiales</taxon>
        <taxon>Aspergillaceae</taxon>
        <taxon>Aspergillus</taxon>
        <taxon>Aspergillus subgen. Circumdati</taxon>
    </lineage>
</organism>
<sequence>MIFDPGQQISPKPDYTVVPDFNPVGLLLDELESMKRVKDCMKSRLSSSFTGAITEDFKHGVWQVTQGHAGLITSVCDGLRRSNNLRPYRHSDLHRNTGTDVVFKDPIGLFRRISSSQFSRGLPRSDALQDPVAARALKQAILSRRGLIKSSFVDRSP</sequence>
<dbReference type="AlphaFoldDB" id="A0A5N5WRP2"/>
<evidence type="ECO:0000313" key="2">
    <source>
        <dbReference type="Proteomes" id="UP000326565"/>
    </source>
</evidence>
<gene>
    <name evidence="1" type="ORF">BDV29DRAFT_34491</name>
</gene>
<dbReference type="Proteomes" id="UP000326565">
    <property type="component" value="Unassembled WGS sequence"/>
</dbReference>
<proteinExistence type="predicted"/>
<reference evidence="1 2" key="1">
    <citation type="submission" date="2019-04" db="EMBL/GenBank/DDBJ databases">
        <title>Friends and foes A comparative genomics study of 23 Aspergillus species from section Flavi.</title>
        <authorList>
            <consortium name="DOE Joint Genome Institute"/>
            <person name="Kjaerbolling I."/>
            <person name="Vesth T."/>
            <person name="Frisvad J.C."/>
            <person name="Nybo J.L."/>
            <person name="Theobald S."/>
            <person name="Kildgaard S."/>
            <person name="Isbrandt T."/>
            <person name="Kuo A."/>
            <person name="Sato A."/>
            <person name="Lyhne E.K."/>
            <person name="Kogle M.E."/>
            <person name="Wiebenga A."/>
            <person name="Kun R.S."/>
            <person name="Lubbers R.J."/>
            <person name="Makela M.R."/>
            <person name="Barry K."/>
            <person name="Chovatia M."/>
            <person name="Clum A."/>
            <person name="Daum C."/>
            <person name="Haridas S."/>
            <person name="He G."/>
            <person name="LaButti K."/>
            <person name="Lipzen A."/>
            <person name="Mondo S."/>
            <person name="Riley R."/>
            <person name="Salamov A."/>
            <person name="Simmons B.A."/>
            <person name="Magnuson J.K."/>
            <person name="Henrissat B."/>
            <person name="Mortensen U.H."/>
            <person name="Larsen T.O."/>
            <person name="Devries R.P."/>
            <person name="Grigoriev I.V."/>
            <person name="Machida M."/>
            <person name="Baker S.E."/>
            <person name="Andersen M.R."/>
        </authorList>
    </citation>
    <scope>NUCLEOTIDE SEQUENCE [LARGE SCALE GENOMIC DNA]</scope>
    <source>
        <strain evidence="1 2">CBS 151.66</strain>
    </source>
</reference>
<name>A0A5N5WRP2_9EURO</name>
<protein>
    <submittedName>
        <fullName evidence="1">Uncharacterized protein</fullName>
    </submittedName>
</protein>
<evidence type="ECO:0000313" key="1">
    <source>
        <dbReference type="EMBL" id="KAB8070395.1"/>
    </source>
</evidence>
<dbReference type="EMBL" id="ML732304">
    <property type="protein sequence ID" value="KAB8070395.1"/>
    <property type="molecule type" value="Genomic_DNA"/>
</dbReference>
<dbReference type="OrthoDB" id="2364732at2759"/>